<protein>
    <submittedName>
        <fullName evidence="2">Uncharacterized protein</fullName>
    </submittedName>
</protein>
<comment type="caution">
    <text evidence="2">The sequence shown here is derived from an EMBL/GenBank/DDBJ whole genome shotgun (WGS) entry which is preliminary data.</text>
</comment>
<evidence type="ECO:0000313" key="3">
    <source>
        <dbReference type="Proteomes" id="UP001501803"/>
    </source>
</evidence>
<dbReference type="EMBL" id="BAABCN010000008">
    <property type="protein sequence ID" value="GAA3883833.1"/>
    <property type="molecule type" value="Genomic_DNA"/>
</dbReference>
<gene>
    <name evidence="2" type="ORF">GCM10022381_27520</name>
</gene>
<evidence type="ECO:0000313" key="2">
    <source>
        <dbReference type="EMBL" id="GAA3883833.1"/>
    </source>
</evidence>
<sequence length="175" mass="19087">MPAQPRIAFSSFPSASDLQFAVWKRVNARILGGVPTNARASNSAVLTEPVPSTAPRGVWQLLAANNRELGRSALAYSSFRDAFSHVARVREMATQLALRVERHHDLGTWFWVADYVDEPVITSARLFGSASEAAKTATGAVLAFSQATIDDKPRSRPGRRCPPEPARENSDSAPW</sequence>
<dbReference type="Gene3D" id="2.30.29.80">
    <property type="match status" value="1"/>
</dbReference>
<name>A0ABP7KPA0_9MICO</name>
<reference evidence="3" key="1">
    <citation type="journal article" date="2019" name="Int. J. Syst. Evol. Microbiol.">
        <title>The Global Catalogue of Microorganisms (GCM) 10K type strain sequencing project: providing services to taxonomists for standard genome sequencing and annotation.</title>
        <authorList>
            <consortium name="The Broad Institute Genomics Platform"/>
            <consortium name="The Broad Institute Genome Sequencing Center for Infectious Disease"/>
            <person name="Wu L."/>
            <person name="Ma J."/>
        </authorList>
    </citation>
    <scope>NUCLEOTIDE SEQUENCE [LARGE SCALE GENOMIC DNA]</scope>
    <source>
        <strain evidence="3">JCM 17021</strain>
    </source>
</reference>
<proteinExistence type="predicted"/>
<dbReference type="Proteomes" id="UP001501803">
    <property type="component" value="Unassembled WGS sequence"/>
</dbReference>
<organism evidence="2 3">
    <name type="scientific">Leifsonia kafniensis</name>
    <dbReference type="NCBI Taxonomy" id="475957"/>
    <lineage>
        <taxon>Bacteria</taxon>
        <taxon>Bacillati</taxon>
        <taxon>Actinomycetota</taxon>
        <taxon>Actinomycetes</taxon>
        <taxon>Micrococcales</taxon>
        <taxon>Microbacteriaceae</taxon>
        <taxon>Leifsonia</taxon>
    </lineage>
</organism>
<evidence type="ECO:0000256" key="1">
    <source>
        <dbReference type="SAM" id="MobiDB-lite"/>
    </source>
</evidence>
<feature type="compositionally biased region" description="Basic and acidic residues" evidence="1">
    <location>
        <begin position="161"/>
        <end position="175"/>
    </location>
</feature>
<keyword evidence="3" id="KW-1185">Reference proteome</keyword>
<accession>A0ABP7KPA0</accession>
<dbReference type="RefSeq" id="WP_345067712.1">
    <property type="nucleotide sequence ID" value="NZ_BAABCN010000008.1"/>
</dbReference>
<feature type="region of interest" description="Disordered" evidence="1">
    <location>
        <begin position="148"/>
        <end position="175"/>
    </location>
</feature>